<keyword evidence="6" id="KW-1133">Transmembrane helix</keyword>
<dbReference type="Proteomes" id="UP000251485">
    <property type="component" value="Unassembled WGS sequence"/>
</dbReference>
<dbReference type="GO" id="GO:0071555">
    <property type="term" value="P:cell wall organization"/>
    <property type="evidence" value="ECO:0007669"/>
    <property type="project" value="InterPro"/>
</dbReference>
<proteinExistence type="inferred from homology"/>
<dbReference type="InterPro" id="IPR013783">
    <property type="entry name" value="Ig-like_fold"/>
</dbReference>
<dbReference type="InterPro" id="IPR016147">
    <property type="entry name" value="Pili_assmbl_chaperone_N"/>
</dbReference>
<keyword evidence="6" id="KW-0472">Membrane</keyword>
<comment type="similarity">
    <text evidence="2">Belongs to the periplasmic pilus chaperone family.</text>
</comment>
<evidence type="ECO:0000256" key="4">
    <source>
        <dbReference type="ARBA" id="ARBA00022764"/>
    </source>
</evidence>
<dbReference type="EMBL" id="UAUE01000009">
    <property type="protein sequence ID" value="SPY95453.1"/>
    <property type="molecule type" value="Genomic_DNA"/>
</dbReference>
<dbReference type="AlphaFoldDB" id="A0A2X2BKQ9"/>
<gene>
    <name evidence="9" type="primary">fimC_1</name>
    <name evidence="9" type="ORF">NCTC10975_01452</name>
</gene>
<dbReference type="SUPFAM" id="SSF49354">
    <property type="entry name" value="PapD-like"/>
    <property type="match status" value="1"/>
</dbReference>
<keyword evidence="6" id="KW-0812">Transmembrane</keyword>
<name>A0A2X2BKQ9_PROMI</name>
<feature type="transmembrane region" description="Helical" evidence="6">
    <location>
        <begin position="12"/>
        <end position="39"/>
    </location>
</feature>
<evidence type="ECO:0000256" key="5">
    <source>
        <dbReference type="ARBA" id="ARBA00023186"/>
    </source>
</evidence>
<evidence type="ECO:0000259" key="8">
    <source>
        <dbReference type="Pfam" id="PF02753"/>
    </source>
</evidence>
<dbReference type="PANTHER" id="PTHR30251:SF25">
    <property type="entry name" value="FIMBRIAE CHAPARONE"/>
    <property type="match status" value="1"/>
</dbReference>
<dbReference type="Pfam" id="PF02753">
    <property type="entry name" value="PapD_C"/>
    <property type="match status" value="1"/>
</dbReference>
<keyword evidence="4" id="KW-0574">Periplasm</keyword>
<accession>A0A2X2BKQ9</accession>
<evidence type="ECO:0000256" key="3">
    <source>
        <dbReference type="ARBA" id="ARBA00022729"/>
    </source>
</evidence>
<evidence type="ECO:0000259" key="7">
    <source>
        <dbReference type="Pfam" id="PF00345"/>
    </source>
</evidence>
<reference evidence="9 10" key="1">
    <citation type="submission" date="2018-06" db="EMBL/GenBank/DDBJ databases">
        <authorList>
            <consortium name="Pathogen Informatics"/>
            <person name="Doyle S."/>
        </authorList>
    </citation>
    <scope>NUCLEOTIDE SEQUENCE [LARGE SCALE GENOMIC DNA]</scope>
    <source>
        <strain evidence="9 10">NCTC10975</strain>
    </source>
</reference>
<keyword evidence="5" id="KW-0143">Chaperone</keyword>
<feature type="domain" description="Pili assembly chaperone N-terminal" evidence="7">
    <location>
        <begin position="30"/>
        <end position="153"/>
    </location>
</feature>
<dbReference type="PRINTS" id="PR00969">
    <property type="entry name" value="CHAPERONPILI"/>
</dbReference>
<dbReference type="GO" id="GO:0030288">
    <property type="term" value="C:outer membrane-bounded periplasmic space"/>
    <property type="evidence" value="ECO:0007669"/>
    <property type="project" value="InterPro"/>
</dbReference>
<dbReference type="RefSeq" id="WP_049213459.1">
    <property type="nucleotide sequence ID" value="NZ_CAXOHV010000002.1"/>
</dbReference>
<keyword evidence="3" id="KW-0732">Signal</keyword>
<dbReference type="InterPro" id="IPR036316">
    <property type="entry name" value="Pili_assmbl_chap_C_dom_sf"/>
</dbReference>
<dbReference type="SUPFAM" id="SSF49584">
    <property type="entry name" value="Periplasmic chaperone C-domain"/>
    <property type="match status" value="1"/>
</dbReference>
<dbReference type="InterPro" id="IPR008962">
    <property type="entry name" value="PapD-like_sf"/>
</dbReference>
<evidence type="ECO:0000313" key="10">
    <source>
        <dbReference type="Proteomes" id="UP000251485"/>
    </source>
</evidence>
<evidence type="ECO:0000313" key="9">
    <source>
        <dbReference type="EMBL" id="SPY95453.1"/>
    </source>
</evidence>
<dbReference type="InterPro" id="IPR001829">
    <property type="entry name" value="Pili_assmbl_chaperone_bac"/>
</dbReference>
<feature type="domain" description="Pili assembly chaperone C-terminal" evidence="8">
    <location>
        <begin position="179"/>
        <end position="243"/>
    </location>
</feature>
<sequence>MKKDATCVAIRYLVTLMLFIFPMTISWASVTIIGSRIIYPSTAPSVDVQLKNNDAFPYIVQTWFDDGDIDLKPENASTIPFISTPPVFRILPKSGQIVRIVYGANKSLPQDRESLFWFNALQVPPANIGGEKQNKVLVMLRTRIKLFYRPEQIGSPDNLVKKLHVTMFRDTKKGIGITVDNPNPWFASMSNLSVTLNGTTHQLDIEMISPFSHHTFWLPRKLNLKSLRGTVTVTLINDQGARISEYYHVNEG</sequence>
<evidence type="ECO:0000256" key="2">
    <source>
        <dbReference type="ARBA" id="ARBA00007399"/>
    </source>
</evidence>
<evidence type="ECO:0000256" key="6">
    <source>
        <dbReference type="SAM" id="Phobius"/>
    </source>
</evidence>
<dbReference type="InterPro" id="IPR016148">
    <property type="entry name" value="Pili_assmbl_chaperone_C"/>
</dbReference>
<dbReference type="InterPro" id="IPR050643">
    <property type="entry name" value="Periplasmic_pilus_chap"/>
</dbReference>
<dbReference type="Gene3D" id="2.60.40.10">
    <property type="entry name" value="Immunoglobulins"/>
    <property type="match status" value="2"/>
</dbReference>
<dbReference type="PANTHER" id="PTHR30251">
    <property type="entry name" value="PILUS ASSEMBLY CHAPERONE"/>
    <property type="match status" value="1"/>
</dbReference>
<dbReference type="Pfam" id="PF00345">
    <property type="entry name" value="PapD_N"/>
    <property type="match status" value="1"/>
</dbReference>
<evidence type="ECO:0000256" key="1">
    <source>
        <dbReference type="ARBA" id="ARBA00004418"/>
    </source>
</evidence>
<comment type="subcellular location">
    <subcellularLocation>
        <location evidence="1">Periplasm</location>
    </subcellularLocation>
</comment>
<protein>
    <submittedName>
        <fullName evidence="9">Fimbrial chaperone</fullName>
    </submittedName>
</protein>
<organism evidence="9 10">
    <name type="scientific">Proteus mirabilis</name>
    <dbReference type="NCBI Taxonomy" id="584"/>
    <lineage>
        <taxon>Bacteria</taxon>
        <taxon>Pseudomonadati</taxon>
        <taxon>Pseudomonadota</taxon>
        <taxon>Gammaproteobacteria</taxon>
        <taxon>Enterobacterales</taxon>
        <taxon>Morganellaceae</taxon>
        <taxon>Proteus</taxon>
    </lineage>
</organism>